<dbReference type="SUPFAM" id="SSF56112">
    <property type="entry name" value="Protein kinase-like (PK-like)"/>
    <property type="match status" value="1"/>
</dbReference>
<dbReference type="Gene3D" id="1.10.510.10">
    <property type="entry name" value="Transferase(Phosphotransferase) domain 1"/>
    <property type="match status" value="1"/>
</dbReference>
<dbReference type="AlphaFoldDB" id="A0A397UAU2"/>
<reference evidence="2 3" key="1">
    <citation type="submission" date="2018-06" db="EMBL/GenBank/DDBJ databases">
        <title>Comparative genomics reveals the genomic features of Rhizophagus irregularis, R. cerebriforme, R. diaphanum and Gigaspora rosea, and their symbiotic lifestyle signature.</title>
        <authorList>
            <person name="Morin E."/>
            <person name="San Clemente H."/>
            <person name="Chen E.C.H."/>
            <person name="De La Providencia I."/>
            <person name="Hainaut M."/>
            <person name="Kuo A."/>
            <person name="Kohler A."/>
            <person name="Murat C."/>
            <person name="Tang N."/>
            <person name="Roy S."/>
            <person name="Loubradou J."/>
            <person name="Henrissat B."/>
            <person name="Grigoriev I.V."/>
            <person name="Corradi N."/>
            <person name="Roux C."/>
            <person name="Martin F.M."/>
        </authorList>
    </citation>
    <scope>NUCLEOTIDE SEQUENCE [LARGE SCALE GENOMIC DNA]</scope>
    <source>
        <strain evidence="2 3">DAOM 194757</strain>
    </source>
</reference>
<dbReference type="EMBL" id="QKWP01002184">
    <property type="protein sequence ID" value="RIB04423.1"/>
    <property type="molecule type" value="Genomic_DNA"/>
</dbReference>
<organism evidence="2 3">
    <name type="scientific">Gigaspora rosea</name>
    <dbReference type="NCBI Taxonomy" id="44941"/>
    <lineage>
        <taxon>Eukaryota</taxon>
        <taxon>Fungi</taxon>
        <taxon>Fungi incertae sedis</taxon>
        <taxon>Mucoromycota</taxon>
        <taxon>Glomeromycotina</taxon>
        <taxon>Glomeromycetes</taxon>
        <taxon>Diversisporales</taxon>
        <taxon>Gigasporaceae</taxon>
        <taxon>Gigaspora</taxon>
    </lineage>
</organism>
<feature type="domain" description="Protein kinase" evidence="1">
    <location>
        <begin position="134"/>
        <end position="415"/>
    </location>
</feature>
<dbReference type="STRING" id="44941.A0A397UAU2"/>
<dbReference type="Proteomes" id="UP000266673">
    <property type="component" value="Unassembled WGS sequence"/>
</dbReference>
<name>A0A397UAU2_9GLOM</name>
<dbReference type="InterPro" id="IPR000719">
    <property type="entry name" value="Prot_kinase_dom"/>
</dbReference>
<dbReference type="Pfam" id="PF07714">
    <property type="entry name" value="PK_Tyr_Ser-Thr"/>
    <property type="match status" value="1"/>
</dbReference>
<dbReference type="SUPFAM" id="SSF81901">
    <property type="entry name" value="HCP-like"/>
    <property type="match status" value="1"/>
</dbReference>
<dbReference type="SMART" id="SM00671">
    <property type="entry name" value="SEL1"/>
    <property type="match status" value="2"/>
</dbReference>
<evidence type="ECO:0000313" key="2">
    <source>
        <dbReference type="EMBL" id="RIB04423.1"/>
    </source>
</evidence>
<dbReference type="InterPro" id="IPR011990">
    <property type="entry name" value="TPR-like_helical_dom_sf"/>
</dbReference>
<keyword evidence="3" id="KW-1185">Reference proteome</keyword>
<evidence type="ECO:0000313" key="3">
    <source>
        <dbReference type="Proteomes" id="UP000266673"/>
    </source>
</evidence>
<keyword evidence="2" id="KW-0808">Transferase</keyword>
<dbReference type="InterPro" id="IPR051681">
    <property type="entry name" value="Ser/Thr_Kinases-Pseudokinases"/>
</dbReference>
<dbReference type="InterPro" id="IPR011009">
    <property type="entry name" value="Kinase-like_dom_sf"/>
</dbReference>
<dbReference type="PANTHER" id="PTHR44329">
    <property type="entry name" value="SERINE/THREONINE-PROTEIN KINASE TNNI3K-RELATED"/>
    <property type="match status" value="1"/>
</dbReference>
<dbReference type="Gene3D" id="1.25.40.10">
    <property type="entry name" value="Tetratricopeptide repeat domain"/>
    <property type="match status" value="1"/>
</dbReference>
<gene>
    <name evidence="2" type="ORF">C2G38_2254385</name>
</gene>
<dbReference type="GO" id="GO:0005524">
    <property type="term" value="F:ATP binding"/>
    <property type="evidence" value="ECO:0007669"/>
    <property type="project" value="InterPro"/>
</dbReference>
<protein>
    <submittedName>
        <fullName evidence="2">Kinase-like domain-containing protein</fullName>
    </submittedName>
</protein>
<accession>A0A397UAU2</accession>
<sequence length="485" mass="55487">MNNPNGMYQVGYCYYLGIGVKMNKHKAFKYYLKAAKAGNSMGIFKTAICYYYGVGVKKNKDKYYYWTEKNSNYGKCAHCNKYNTKGAWCQTCDPDITVQEWTSGNKDIDDCVKGFQLRTTGYERMIEWIPFDRLNNIEKIGEGGFGSVFSATWLDGIRKIEFDYDNDKFIKAREPSSVVALKTLSGSRKNSLDFLNEFSNHIKCRLYGSELKMYGLTQNTETNEYFMVFQYANNGSLYKFLRTKFQDITWQTKLKLLKDISLDLRHIHNAGYIHADFHSGNILQDEEYEGISKSIKSYISDLGLSKKKNRNDLEGGTYGVLPYVAPEVLLGQKFTPAADIYSFGVIMSEMSTGQRPFDGRPFDLSLTLDIYRGLRPEFAPGTPDCYIELAKQCMDSDPQKRPDALDIWVKCNEWNEIMKSSDNANEIKNQFLEADKIVKALPIISPKHPDFMYTSKIINTQKISNAIEALPSNPIDSVEILLIIE</sequence>
<keyword evidence="2" id="KW-0418">Kinase</keyword>
<dbReference type="GO" id="GO:0004674">
    <property type="term" value="F:protein serine/threonine kinase activity"/>
    <property type="evidence" value="ECO:0007669"/>
    <property type="project" value="TreeGrafter"/>
</dbReference>
<dbReference type="Pfam" id="PF08238">
    <property type="entry name" value="Sel1"/>
    <property type="match status" value="2"/>
</dbReference>
<dbReference type="InterPro" id="IPR006597">
    <property type="entry name" value="Sel1-like"/>
</dbReference>
<dbReference type="PROSITE" id="PS50011">
    <property type="entry name" value="PROTEIN_KINASE_DOM"/>
    <property type="match status" value="1"/>
</dbReference>
<dbReference type="InterPro" id="IPR001245">
    <property type="entry name" value="Ser-Thr/Tyr_kinase_cat_dom"/>
</dbReference>
<comment type="caution">
    <text evidence="2">The sequence shown here is derived from an EMBL/GenBank/DDBJ whole genome shotgun (WGS) entry which is preliminary data.</text>
</comment>
<evidence type="ECO:0000259" key="1">
    <source>
        <dbReference type="PROSITE" id="PS50011"/>
    </source>
</evidence>
<proteinExistence type="predicted"/>